<name>A0A9D1DWT1_9FIRM</name>
<dbReference type="InterPro" id="IPR036393">
    <property type="entry name" value="AceGlu_kinase-like_sf"/>
</dbReference>
<evidence type="ECO:0000256" key="4">
    <source>
        <dbReference type="ARBA" id="ARBA00022679"/>
    </source>
</evidence>
<comment type="catalytic activity">
    <reaction evidence="8">
        <text>L-glutamate + ATP = L-glutamyl 5-phosphate + ADP</text>
        <dbReference type="Rhea" id="RHEA:14877"/>
        <dbReference type="ChEBI" id="CHEBI:29985"/>
        <dbReference type="ChEBI" id="CHEBI:30616"/>
        <dbReference type="ChEBI" id="CHEBI:58274"/>
        <dbReference type="ChEBI" id="CHEBI:456216"/>
        <dbReference type="EC" id="2.7.2.11"/>
    </reaction>
</comment>
<feature type="binding site" evidence="8">
    <location>
        <begin position="164"/>
        <end position="165"/>
    </location>
    <ligand>
        <name>ATP</name>
        <dbReference type="ChEBI" id="CHEBI:30616"/>
    </ligand>
</feature>
<comment type="subcellular location">
    <subcellularLocation>
        <location evidence="8">Cytoplasm</location>
    </subcellularLocation>
</comment>
<dbReference type="InterPro" id="IPR001057">
    <property type="entry name" value="Glu/AcGlu_kinase"/>
</dbReference>
<proteinExistence type="inferred from homology"/>
<evidence type="ECO:0000256" key="3">
    <source>
        <dbReference type="ARBA" id="ARBA00022650"/>
    </source>
</evidence>
<dbReference type="PIRSF" id="PIRSF000729">
    <property type="entry name" value="GK"/>
    <property type="match status" value="1"/>
</dbReference>
<dbReference type="InterPro" id="IPR005715">
    <property type="entry name" value="Glu_5kinase/COase_Synthase"/>
</dbReference>
<evidence type="ECO:0000256" key="2">
    <source>
        <dbReference type="ARBA" id="ARBA00022605"/>
    </source>
</evidence>
<comment type="similarity">
    <text evidence="8">Belongs to the glutamate 5-kinase family.</text>
</comment>
<feature type="binding site" evidence="8">
    <location>
        <position position="6"/>
    </location>
    <ligand>
        <name>ATP</name>
        <dbReference type="ChEBI" id="CHEBI:30616"/>
    </ligand>
</feature>
<evidence type="ECO:0000256" key="6">
    <source>
        <dbReference type="ARBA" id="ARBA00022777"/>
    </source>
</evidence>
<dbReference type="Proteomes" id="UP000824241">
    <property type="component" value="Unassembled WGS sequence"/>
</dbReference>
<feature type="binding site" evidence="8">
    <location>
        <position position="144"/>
    </location>
    <ligand>
        <name>substrate</name>
    </ligand>
</feature>
<evidence type="ECO:0000256" key="1">
    <source>
        <dbReference type="ARBA" id="ARBA00022490"/>
    </source>
</evidence>
<dbReference type="GO" id="GO:0005829">
    <property type="term" value="C:cytosol"/>
    <property type="evidence" value="ECO:0007669"/>
    <property type="project" value="TreeGrafter"/>
</dbReference>
<comment type="caution">
    <text evidence="10">The sequence shown here is derived from an EMBL/GenBank/DDBJ whole genome shotgun (WGS) entry which is preliminary data.</text>
</comment>
<evidence type="ECO:0000313" key="11">
    <source>
        <dbReference type="Proteomes" id="UP000824241"/>
    </source>
</evidence>
<evidence type="ECO:0000256" key="8">
    <source>
        <dbReference type="HAMAP-Rule" id="MF_00456"/>
    </source>
</evidence>
<dbReference type="FunFam" id="3.40.1160.10:FF:000018">
    <property type="entry name" value="Glutamate 5-kinase"/>
    <property type="match status" value="1"/>
</dbReference>
<dbReference type="InterPro" id="IPR019797">
    <property type="entry name" value="Glutamate_5-kinase_CS"/>
</dbReference>
<feature type="binding site" evidence="8">
    <location>
        <position position="46"/>
    </location>
    <ligand>
        <name>substrate</name>
    </ligand>
</feature>
<sequence>MRIVVKIGSSTLAHPTGRMNIRRVAELCRVLSDLKNAGHEIILVSSGAIAMGVGKLSMTSRPHDTPTNQAAASIGQCELMYTYNKEFAEYNHTVAQILLTVLDLKDGEHRKNFENTMARLLELGALPVINENDSVATEELEIDNDTMGALVAEAVGAELLILLSDIDGLYTADPHKDPSARLIHDVCALTPEITALGGGEGSALGTGGMAAKLKAAEIAVGAGIDMVIANGAHPSVLYDIIEGKPVGTRFYGHTPGQKEERE</sequence>
<dbReference type="AlphaFoldDB" id="A0A9D1DWT1"/>
<comment type="pathway">
    <text evidence="8">Amino-acid biosynthesis; L-proline biosynthesis; L-glutamate 5-semialdehyde from L-glutamate: step 1/2.</text>
</comment>
<dbReference type="SUPFAM" id="SSF53633">
    <property type="entry name" value="Carbamate kinase-like"/>
    <property type="match status" value="1"/>
</dbReference>
<dbReference type="InterPro" id="IPR011529">
    <property type="entry name" value="Glu_5kinase"/>
</dbReference>
<keyword evidence="2 8" id="KW-0028">Amino-acid biosynthesis</keyword>
<feature type="binding site" evidence="8">
    <location>
        <position position="133"/>
    </location>
    <ligand>
        <name>substrate</name>
    </ligand>
</feature>
<keyword evidence="5 8" id="KW-0547">Nucleotide-binding</keyword>
<evidence type="ECO:0000256" key="5">
    <source>
        <dbReference type="ARBA" id="ARBA00022741"/>
    </source>
</evidence>
<dbReference type="PRINTS" id="PR00474">
    <property type="entry name" value="GLU5KINASE"/>
</dbReference>
<dbReference type="EMBL" id="DVHA01000055">
    <property type="protein sequence ID" value="HIR60289.1"/>
    <property type="molecule type" value="Genomic_DNA"/>
</dbReference>
<organism evidence="10 11">
    <name type="scientific">Candidatus Faecivivens stercoravium</name>
    <dbReference type="NCBI Taxonomy" id="2840803"/>
    <lineage>
        <taxon>Bacteria</taxon>
        <taxon>Bacillati</taxon>
        <taxon>Bacillota</taxon>
        <taxon>Clostridia</taxon>
        <taxon>Eubacteriales</taxon>
        <taxon>Oscillospiraceae</taxon>
        <taxon>Oscillospiraceae incertae sedis</taxon>
        <taxon>Candidatus Faecivivens</taxon>
    </lineage>
</organism>
<keyword evidence="6 8" id="KW-0418">Kinase</keyword>
<dbReference type="GO" id="GO:0005524">
    <property type="term" value="F:ATP binding"/>
    <property type="evidence" value="ECO:0007669"/>
    <property type="project" value="UniProtKB-KW"/>
</dbReference>
<keyword evidence="1 8" id="KW-0963">Cytoplasm</keyword>
<dbReference type="EC" id="2.7.2.11" evidence="8"/>
<reference evidence="10" key="1">
    <citation type="submission" date="2020-10" db="EMBL/GenBank/DDBJ databases">
        <authorList>
            <person name="Gilroy R."/>
        </authorList>
    </citation>
    <scope>NUCLEOTIDE SEQUENCE</scope>
    <source>
        <strain evidence="10">CHK189-12415</strain>
    </source>
</reference>
<comment type="caution">
    <text evidence="8">Lacks conserved residue(s) required for the propagation of feature annotation.</text>
</comment>
<dbReference type="Pfam" id="PF00696">
    <property type="entry name" value="AA_kinase"/>
    <property type="match status" value="1"/>
</dbReference>
<reference evidence="10" key="2">
    <citation type="journal article" date="2021" name="PeerJ">
        <title>Extensive microbial diversity within the chicken gut microbiome revealed by metagenomics and culture.</title>
        <authorList>
            <person name="Gilroy R."/>
            <person name="Ravi A."/>
            <person name="Getino M."/>
            <person name="Pursley I."/>
            <person name="Horton D.L."/>
            <person name="Alikhan N.F."/>
            <person name="Baker D."/>
            <person name="Gharbi K."/>
            <person name="Hall N."/>
            <person name="Watson M."/>
            <person name="Adriaenssens E.M."/>
            <person name="Foster-Nyarko E."/>
            <person name="Jarju S."/>
            <person name="Secka A."/>
            <person name="Antonio M."/>
            <person name="Oren A."/>
            <person name="Chaudhuri R.R."/>
            <person name="La Ragione R."/>
            <person name="Hildebrand F."/>
            <person name="Pallen M.J."/>
        </authorList>
    </citation>
    <scope>NUCLEOTIDE SEQUENCE</scope>
    <source>
        <strain evidence="10">CHK189-12415</strain>
    </source>
</reference>
<dbReference type="GO" id="GO:0055129">
    <property type="term" value="P:L-proline biosynthetic process"/>
    <property type="evidence" value="ECO:0007669"/>
    <property type="project" value="UniProtKB-UniRule"/>
</dbReference>
<dbReference type="Gene3D" id="3.40.1160.10">
    <property type="entry name" value="Acetylglutamate kinase-like"/>
    <property type="match status" value="1"/>
</dbReference>
<keyword evidence="7 8" id="KW-0067">ATP-binding</keyword>
<dbReference type="InterPro" id="IPR001048">
    <property type="entry name" value="Asp/Glu/Uridylate_kinase"/>
</dbReference>
<keyword evidence="4 8" id="KW-0808">Transferase</keyword>
<dbReference type="HAMAP" id="MF_00456">
    <property type="entry name" value="ProB"/>
    <property type="match status" value="1"/>
</dbReference>
<keyword evidence="3 8" id="KW-0641">Proline biosynthesis</keyword>
<dbReference type="GO" id="GO:0004349">
    <property type="term" value="F:glutamate 5-kinase activity"/>
    <property type="evidence" value="ECO:0007669"/>
    <property type="project" value="UniProtKB-UniRule"/>
</dbReference>
<dbReference type="InterPro" id="IPR041739">
    <property type="entry name" value="G5K_ProB"/>
</dbReference>
<dbReference type="NCBIfam" id="TIGR01027">
    <property type="entry name" value="proB"/>
    <property type="match status" value="1"/>
</dbReference>
<dbReference type="CDD" id="cd04242">
    <property type="entry name" value="AAK_G5K_ProB"/>
    <property type="match status" value="1"/>
</dbReference>
<protein>
    <recommendedName>
        <fullName evidence="8">Glutamate 5-kinase</fullName>
        <ecNumber evidence="8">2.7.2.11</ecNumber>
    </recommendedName>
    <alternativeName>
        <fullName evidence="8">Gamma-glutamyl kinase</fullName>
        <shortName evidence="8">GK</shortName>
    </alternativeName>
</protein>
<evidence type="ECO:0000259" key="9">
    <source>
        <dbReference type="Pfam" id="PF00696"/>
    </source>
</evidence>
<comment type="function">
    <text evidence="8">Catalyzes the transfer of a phosphate group to glutamate to form L-glutamate 5-phosphate.</text>
</comment>
<dbReference type="PANTHER" id="PTHR43654:SF1">
    <property type="entry name" value="ISOPENTENYL PHOSPHATE KINASE"/>
    <property type="match status" value="1"/>
</dbReference>
<evidence type="ECO:0000256" key="7">
    <source>
        <dbReference type="ARBA" id="ARBA00022840"/>
    </source>
</evidence>
<dbReference type="PANTHER" id="PTHR43654">
    <property type="entry name" value="GLUTAMATE 5-KINASE"/>
    <property type="match status" value="1"/>
</dbReference>
<evidence type="ECO:0000313" key="10">
    <source>
        <dbReference type="EMBL" id="HIR60289.1"/>
    </source>
</evidence>
<feature type="domain" description="Aspartate/glutamate/uridylate kinase" evidence="9">
    <location>
        <begin position="1"/>
        <end position="230"/>
    </location>
</feature>
<dbReference type="PROSITE" id="PS00902">
    <property type="entry name" value="GLUTAMATE_5_KINASE"/>
    <property type="match status" value="1"/>
</dbReference>
<accession>A0A9D1DWT1</accession>
<gene>
    <name evidence="8 10" type="primary">proB</name>
    <name evidence="10" type="ORF">IAB37_01765</name>
</gene>